<comment type="caution">
    <text evidence="1">The sequence shown here is derived from an EMBL/GenBank/DDBJ whole genome shotgun (WGS) entry which is preliminary data.</text>
</comment>
<name>A0ACC2X333_9TREE</name>
<dbReference type="EMBL" id="JASBWU010000011">
    <property type="protein sequence ID" value="KAJ9118168.1"/>
    <property type="molecule type" value="Genomic_DNA"/>
</dbReference>
<evidence type="ECO:0000313" key="1">
    <source>
        <dbReference type="EMBL" id="KAJ9118168.1"/>
    </source>
</evidence>
<keyword evidence="2" id="KW-1185">Reference proteome</keyword>
<evidence type="ECO:0000313" key="2">
    <source>
        <dbReference type="Proteomes" id="UP001243375"/>
    </source>
</evidence>
<reference evidence="1" key="1">
    <citation type="submission" date="2023-04" db="EMBL/GenBank/DDBJ databases">
        <title>Draft Genome sequencing of Naganishia species isolated from polar environments using Oxford Nanopore Technology.</title>
        <authorList>
            <person name="Leo P."/>
            <person name="Venkateswaran K."/>
        </authorList>
    </citation>
    <scope>NUCLEOTIDE SEQUENCE</scope>
    <source>
        <strain evidence="1">MNA-CCFEE 5425</strain>
    </source>
</reference>
<dbReference type="Proteomes" id="UP001243375">
    <property type="component" value="Unassembled WGS sequence"/>
</dbReference>
<gene>
    <name evidence="1" type="ORF">QFC22_004072</name>
</gene>
<organism evidence="1 2">
    <name type="scientific">Naganishia vaughanmartiniae</name>
    <dbReference type="NCBI Taxonomy" id="1424756"/>
    <lineage>
        <taxon>Eukaryota</taxon>
        <taxon>Fungi</taxon>
        <taxon>Dikarya</taxon>
        <taxon>Basidiomycota</taxon>
        <taxon>Agaricomycotina</taxon>
        <taxon>Tremellomycetes</taxon>
        <taxon>Filobasidiales</taxon>
        <taxon>Filobasidiaceae</taxon>
        <taxon>Naganishia</taxon>
    </lineage>
</organism>
<protein>
    <submittedName>
        <fullName evidence="1">Uncharacterized protein</fullName>
    </submittedName>
</protein>
<proteinExistence type="predicted"/>
<accession>A0ACC2X333</accession>
<sequence>MAANGVYLTPTLSCYGIMARPPFEDFLPPDGYVQNEQVMSQGLQALKIAEENGVIVGSDLLISMHALQTEEFTVRSEVLSSPAILKHCTTNAAQMLRMEGQIGTISPGAFADLLILNANPLEDVTVLDRPEDHLLAVMKEGRVAMSLVAGLSKHEKL</sequence>